<dbReference type="AlphaFoldDB" id="A0A517Z200"/>
<protein>
    <submittedName>
        <fullName evidence="5">Alkaline phosphatase</fullName>
        <ecNumber evidence="5">3.1.3.1</ecNumber>
    </submittedName>
</protein>
<reference evidence="5 6" key="1">
    <citation type="submission" date="2019-02" db="EMBL/GenBank/DDBJ databases">
        <title>Deep-cultivation of Planctomycetes and their phenomic and genomic characterization uncovers novel biology.</title>
        <authorList>
            <person name="Wiegand S."/>
            <person name="Jogler M."/>
            <person name="Boedeker C."/>
            <person name="Pinto D."/>
            <person name="Vollmers J."/>
            <person name="Rivas-Marin E."/>
            <person name="Kohn T."/>
            <person name="Peeters S.H."/>
            <person name="Heuer A."/>
            <person name="Rast P."/>
            <person name="Oberbeckmann S."/>
            <person name="Bunk B."/>
            <person name="Jeske O."/>
            <person name="Meyerdierks A."/>
            <person name="Storesund J.E."/>
            <person name="Kallscheuer N."/>
            <person name="Luecker S."/>
            <person name="Lage O.M."/>
            <person name="Pohl T."/>
            <person name="Merkel B.J."/>
            <person name="Hornburger P."/>
            <person name="Mueller R.-W."/>
            <person name="Bruemmer F."/>
            <person name="Labrenz M."/>
            <person name="Spormann A.M."/>
            <person name="Op den Camp H."/>
            <person name="Overmann J."/>
            <person name="Amann R."/>
            <person name="Jetten M.S.M."/>
            <person name="Mascher T."/>
            <person name="Medema M.H."/>
            <person name="Devos D.P."/>
            <person name="Kaster A.-K."/>
            <person name="Ovreas L."/>
            <person name="Rohde M."/>
            <person name="Galperin M.Y."/>
            <person name="Jogler C."/>
        </authorList>
    </citation>
    <scope>NUCLEOTIDE SEQUENCE [LARGE SCALE GENOMIC DNA]</scope>
    <source>
        <strain evidence="5 6">Mal4</strain>
    </source>
</reference>
<dbReference type="PANTHER" id="PTHR22953:SF153">
    <property type="entry name" value="PURPLE ACID PHOSPHATASE"/>
    <property type="match status" value="1"/>
</dbReference>
<dbReference type="GO" id="GO:0046872">
    <property type="term" value="F:metal ion binding"/>
    <property type="evidence" value="ECO:0007669"/>
    <property type="project" value="InterPro"/>
</dbReference>
<feature type="chain" id="PRO_5022187626" evidence="2">
    <location>
        <begin position="28"/>
        <end position="460"/>
    </location>
</feature>
<dbReference type="Pfam" id="PF16656">
    <property type="entry name" value="Pur_ac_phosph_N"/>
    <property type="match status" value="1"/>
</dbReference>
<dbReference type="EC" id="3.1.3.1" evidence="5"/>
<gene>
    <name evidence="5" type="primary">phoA_1</name>
    <name evidence="5" type="ORF">Mal4_07450</name>
</gene>
<dbReference type="InterPro" id="IPR004843">
    <property type="entry name" value="Calcineurin-like_PHP"/>
</dbReference>
<dbReference type="GO" id="GO:0004035">
    <property type="term" value="F:alkaline phosphatase activity"/>
    <property type="evidence" value="ECO:0007669"/>
    <property type="project" value="UniProtKB-EC"/>
</dbReference>
<accession>A0A517Z200</accession>
<keyword evidence="5" id="KW-0378">Hydrolase</keyword>
<proteinExistence type="predicted"/>
<evidence type="ECO:0000259" key="4">
    <source>
        <dbReference type="Pfam" id="PF16656"/>
    </source>
</evidence>
<dbReference type="OrthoDB" id="9809781at2"/>
<dbReference type="PANTHER" id="PTHR22953">
    <property type="entry name" value="ACID PHOSPHATASE RELATED"/>
    <property type="match status" value="1"/>
</dbReference>
<dbReference type="Proteomes" id="UP000320496">
    <property type="component" value="Chromosome"/>
</dbReference>
<dbReference type="KEGG" id="mri:Mal4_07450"/>
<feature type="signal peptide" evidence="2">
    <location>
        <begin position="1"/>
        <end position="27"/>
    </location>
</feature>
<name>A0A517Z200_9PLAN</name>
<feature type="domain" description="Purple acid phosphatase N-terminal" evidence="4">
    <location>
        <begin position="55"/>
        <end position="151"/>
    </location>
</feature>
<evidence type="ECO:0000313" key="5">
    <source>
        <dbReference type="EMBL" id="QDU36459.1"/>
    </source>
</evidence>
<dbReference type="RefSeq" id="WP_145367119.1">
    <property type="nucleotide sequence ID" value="NZ_CP036275.1"/>
</dbReference>
<dbReference type="Gene3D" id="3.60.21.10">
    <property type="match status" value="1"/>
</dbReference>
<evidence type="ECO:0000256" key="1">
    <source>
        <dbReference type="ARBA" id="ARBA00022729"/>
    </source>
</evidence>
<evidence type="ECO:0000256" key="2">
    <source>
        <dbReference type="SAM" id="SignalP"/>
    </source>
</evidence>
<dbReference type="InterPro" id="IPR008963">
    <property type="entry name" value="Purple_acid_Pase-like_N"/>
</dbReference>
<dbReference type="Gene3D" id="2.60.40.380">
    <property type="entry name" value="Purple acid phosphatase-like, N-terminal"/>
    <property type="match status" value="1"/>
</dbReference>
<sequence length="460" mass="52045" precursor="true">MFLRKSGQLCCELLLLTLVCIVVPVSAHDGPEHDHEHAPPKRVADEVIHKPTARPDRIVLTWTGTPATSQSVTWRTDTSVRKAFGEVAIAGDGPKFVSKSRSVDATTTDFESNLGPARYHSVTFDDLAPSTKYAYRVGDGVNWSPWMHFTTASEGPKPFKFVYFGDAQNSLYEHWTRVVREAYADAPRAAFFLHAGDLVNRAESDAEWGEWFHAGSHIHTTIPCIATPGNHEYAKRIELKPSGIGRVLTGHWRPTFSLPQNGPETLEETVYWIDYQGVRIIALNSNEQIGPQKEWLAEVLADNPNRWTIVTFHHPIYSSKQGRDNPQLRAEWKPLFDKYKVDMVLQGHDHTYARSRLISEKNLPTGVAARSDEGGTIYVVSVSGPKMYDLGRQPFMRRAAEDTQLYQIISINDDKLLYEARTATGRLYDAFTLTKNDDGINRLEEQIPDTPERRREEMPE</sequence>
<feature type="domain" description="Calcineurin-like phosphoesterase" evidence="3">
    <location>
        <begin position="160"/>
        <end position="352"/>
    </location>
</feature>
<dbReference type="SUPFAM" id="SSF49363">
    <property type="entry name" value="Purple acid phosphatase, N-terminal domain"/>
    <property type="match status" value="1"/>
</dbReference>
<dbReference type="SUPFAM" id="SSF56300">
    <property type="entry name" value="Metallo-dependent phosphatases"/>
    <property type="match status" value="1"/>
</dbReference>
<dbReference type="Pfam" id="PF00149">
    <property type="entry name" value="Metallophos"/>
    <property type="match status" value="1"/>
</dbReference>
<dbReference type="InterPro" id="IPR015914">
    <property type="entry name" value="PAPs_N"/>
</dbReference>
<dbReference type="InterPro" id="IPR039331">
    <property type="entry name" value="PAPs-like"/>
</dbReference>
<keyword evidence="6" id="KW-1185">Reference proteome</keyword>
<dbReference type="EMBL" id="CP036275">
    <property type="protein sequence ID" value="QDU36459.1"/>
    <property type="molecule type" value="Genomic_DNA"/>
</dbReference>
<keyword evidence="1 2" id="KW-0732">Signal</keyword>
<evidence type="ECO:0000313" key="6">
    <source>
        <dbReference type="Proteomes" id="UP000320496"/>
    </source>
</evidence>
<dbReference type="InterPro" id="IPR029052">
    <property type="entry name" value="Metallo-depent_PP-like"/>
</dbReference>
<evidence type="ECO:0000259" key="3">
    <source>
        <dbReference type="Pfam" id="PF00149"/>
    </source>
</evidence>
<dbReference type="GO" id="GO:0003993">
    <property type="term" value="F:acid phosphatase activity"/>
    <property type="evidence" value="ECO:0007669"/>
    <property type="project" value="InterPro"/>
</dbReference>
<organism evidence="5 6">
    <name type="scientific">Maioricimonas rarisocia</name>
    <dbReference type="NCBI Taxonomy" id="2528026"/>
    <lineage>
        <taxon>Bacteria</taxon>
        <taxon>Pseudomonadati</taxon>
        <taxon>Planctomycetota</taxon>
        <taxon>Planctomycetia</taxon>
        <taxon>Planctomycetales</taxon>
        <taxon>Planctomycetaceae</taxon>
        <taxon>Maioricimonas</taxon>
    </lineage>
</organism>